<evidence type="ECO:0000313" key="2">
    <source>
        <dbReference type="Proteomes" id="UP000789508"/>
    </source>
</evidence>
<organism evidence="1 2">
    <name type="scientific">Ambispora leptoticha</name>
    <dbReference type="NCBI Taxonomy" id="144679"/>
    <lineage>
        <taxon>Eukaryota</taxon>
        <taxon>Fungi</taxon>
        <taxon>Fungi incertae sedis</taxon>
        <taxon>Mucoromycota</taxon>
        <taxon>Glomeromycotina</taxon>
        <taxon>Glomeromycetes</taxon>
        <taxon>Archaeosporales</taxon>
        <taxon>Ambisporaceae</taxon>
        <taxon>Ambispora</taxon>
    </lineage>
</organism>
<name>A0A9N9NA46_9GLOM</name>
<dbReference type="Proteomes" id="UP000789508">
    <property type="component" value="Unassembled WGS sequence"/>
</dbReference>
<sequence length="46" mass="5058">LPLKIRNSKSLKFNSRKSTGKVDDLVMSAAKSEENQVPKVGEKLVS</sequence>
<evidence type="ECO:0000313" key="1">
    <source>
        <dbReference type="EMBL" id="CAG8718284.1"/>
    </source>
</evidence>
<protein>
    <submittedName>
        <fullName evidence="1">5341_t:CDS:1</fullName>
    </submittedName>
</protein>
<comment type="caution">
    <text evidence="1">The sequence shown here is derived from an EMBL/GenBank/DDBJ whole genome shotgun (WGS) entry which is preliminary data.</text>
</comment>
<dbReference type="AlphaFoldDB" id="A0A9N9NA46"/>
<proteinExistence type="predicted"/>
<dbReference type="EMBL" id="CAJVPS010025205">
    <property type="protein sequence ID" value="CAG8718284.1"/>
    <property type="molecule type" value="Genomic_DNA"/>
</dbReference>
<keyword evidence="2" id="KW-1185">Reference proteome</keyword>
<feature type="non-terminal residue" evidence="1">
    <location>
        <position position="1"/>
    </location>
</feature>
<accession>A0A9N9NA46</accession>
<gene>
    <name evidence="1" type="ORF">ALEPTO_LOCUS12160</name>
</gene>
<feature type="non-terminal residue" evidence="1">
    <location>
        <position position="46"/>
    </location>
</feature>
<reference evidence="1" key="1">
    <citation type="submission" date="2021-06" db="EMBL/GenBank/DDBJ databases">
        <authorList>
            <person name="Kallberg Y."/>
            <person name="Tangrot J."/>
            <person name="Rosling A."/>
        </authorList>
    </citation>
    <scope>NUCLEOTIDE SEQUENCE</scope>
    <source>
        <strain evidence="1">FL130A</strain>
    </source>
</reference>